<keyword evidence="1" id="KW-1133">Transmembrane helix</keyword>
<feature type="transmembrane region" description="Helical" evidence="1">
    <location>
        <begin position="184"/>
        <end position="206"/>
    </location>
</feature>
<accession>A0A4R2IQA5</accession>
<keyword evidence="1" id="KW-0812">Transmembrane</keyword>
<feature type="transmembrane region" description="Helical" evidence="1">
    <location>
        <begin position="122"/>
        <end position="143"/>
    </location>
</feature>
<feature type="transmembrane region" description="Helical" evidence="1">
    <location>
        <begin position="26"/>
        <end position="52"/>
    </location>
</feature>
<dbReference type="Proteomes" id="UP000295680">
    <property type="component" value="Unassembled WGS sequence"/>
</dbReference>
<organism evidence="2 3">
    <name type="scientific">Actinocrispum wychmicini</name>
    <dbReference type="NCBI Taxonomy" id="1213861"/>
    <lineage>
        <taxon>Bacteria</taxon>
        <taxon>Bacillati</taxon>
        <taxon>Actinomycetota</taxon>
        <taxon>Actinomycetes</taxon>
        <taxon>Pseudonocardiales</taxon>
        <taxon>Pseudonocardiaceae</taxon>
        <taxon>Actinocrispum</taxon>
    </lineage>
</organism>
<gene>
    <name evidence="2" type="ORF">EV192_117104</name>
</gene>
<evidence type="ECO:0008006" key="4">
    <source>
        <dbReference type="Google" id="ProtNLM"/>
    </source>
</evidence>
<protein>
    <recommendedName>
        <fullName evidence="4">Integral membrane protein</fullName>
    </recommendedName>
</protein>
<dbReference type="PANTHER" id="PTHR40761">
    <property type="entry name" value="CONSERVED INTEGRAL MEMBRANE ALANINE VALINE AND LEUCINE RICH PROTEIN-RELATED"/>
    <property type="match status" value="1"/>
</dbReference>
<keyword evidence="3" id="KW-1185">Reference proteome</keyword>
<feature type="transmembrane region" description="Helical" evidence="1">
    <location>
        <begin position="212"/>
        <end position="235"/>
    </location>
</feature>
<feature type="transmembrane region" description="Helical" evidence="1">
    <location>
        <begin position="95"/>
        <end position="115"/>
    </location>
</feature>
<keyword evidence="1" id="KW-0472">Membrane</keyword>
<proteinExistence type="predicted"/>
<feature type="transmembrane region" description="Helical" evidence="1">
    <location>
        <begin position="64"/>
        <end position="83"/>
    </location>
</feature>
<dbReference type="EMBL" id="SLWS01000017">
    <property type="protein sequence ID" value="TCO47364.1"/>
    <property type="molecule type" value="Genomic_DNA"/>
</dbReference>
<sequence>MGAITPTTPRMGVTLRESRAYRDWRLLAVTNLIIAITLCVAVAVAYAAAALIQARYAHLKVRELARVPAWWAAIGLNGLGAALHVTSLNFGPLSLIQPLGVLTLVIAVPLTAVTARRRATRLELTGMASTVVGLVGLTLIIKTAGKADTLTRPELTGLIVVTIVLVTLLGLLGRRPAASTLWEAVAGGIAFSVCSALCQTVVVTVGDAGAAALLWPTTLLAMLAISTFAIVATVLTQRSYRKGLSAPLAVTNLVNPATATVIGVSLLGETIASTGAEIVLAVACGLLSAFGVAQLARARETAPTPEPKVLTG</sequence>
<name>A0A4R2IQA5_9PSEU</name>
<feature type="transmembrane region" description="Helical" evidence="1">
    <location>
        <begin position="278"/>
        <end position="296"/>
    </location>
</feature>
<feature type="transmembrane region" description="Helical" evidence="1">
    <location>
        <begin position="155"/>
        <end position="172"/>
    </location>
</feature>
<dbReference type="AlphaFoldDB" id="A0A4R2IQA5"/>
<dbReference type="PANTHER" id="PTHR40761:SF1">
    <property type="entry name" value="CONSERVED INTEGRAL MEMBRANE ALANINE VALINE AND LEUCINE RICH PROTEIN-RELATED"/>
    <property type="match status" value="1"/>
</dbReference>
<evidence type="ECO:0000256" key="1">
    <source>
        <dbReference type="SAM" id="Phobius"/>
    </source>
</evidence>
<evidence type="ECO:0000313" key="2">
    <source>
        <dbReference type="EMBL" id="TCO47364.1"/>
    </source>
</evidence>
<reference evidence="2 3" key="1">
    <citation type="submission" date="2019-03" db="EMBL/GenBank/DDBJ databases">
        <title>Genomic Encyclopedia of Type Strains, Phase IV (KMG-IV): sequencing the most valuable type-strain genomes for metagenomic binning, comparative biology and taxonomic classification.</title>
        <authorList>
            <person name="Goeker M."/>
        </authorList>
    </citation>
    <scope>NUCLEOTIDE SEQUENCE [LARGE SCALE GENOMIC DNA]</scope>
    <source>
        <strain evidence="2 3">DSM 45934</strain>
    </source>
</reference>
<feature type="transmembrane region" description="Helical" evidence="1">
    <location>
        <begin position="247"/>
        <end position="266"/>
    </location>
</feature>
<comment type="caution">
    <text evidence="2">The sequence shown here is derived from an EMBL/GenBank/DDBJ whole genome shotgun (WGS) entry which is preliminary data.</text>
</comment>
<evidence type="ECO:0000313" key="3">
    <source>
        <dbReference type="Proteomes" id="UP000295680"/>
    </source>
</evidence>